<evidence type="ECO:0000313" key="3">
    <source>
        <dbReference type="EMBL" id="MER9405178.1"/>
    </source>
</evidence>
<dbReference type="InterPro" id="IPR004360">
    <property type="entry name" value="Glyas_Fos-R_dOase_dom"/>
</dbReference>
<dbReference type="RefSeq" id="WP_352558476.1">
    <property type="nucleotide sequence ID" value="NZ_JAMYQB010000010.1"/>
</dbReference>
<evidence type="ECO:0000259" key="2">
    <source>
        <dbReference type="PROSITE" id="PS51819"/>
    </source>
</evidence>
<dbReference type="Pfam" id="PF00903">
    <property type="entry name" value="Glyoxalase"/>
    <property type="match status" value="1"/>
</dbReference>
<accession>A0ABV1YZK4</accession>
<dbReference type="SUPFAM" id="SSF54593">
    <property type="entry name" value="Glyoxalase/Bleomycin resistance protein/Dihydroxybiphenyl dioxygenase"/>
    <property type="match status" value="1"/>
</dbReference>
<reference evidence="3 4" key="1">
    <citation type="journal article" date="2024" name="Proc. Natl. Acad. Sci. U.S.A.">
        <title>The evolutionary genomics of adaptation to stress in wild rhizobium bacteria.</title>
        <authorList>
            <person name="Kehlet-Delgado H."/>
            <person name="Montoya A.P."/>
            <person name="Jensen K.T."/>
            <person name="Wendlandt C.E."/>
            <person name="Dexheimer C."/>
            <person name="Roberts M."/>
            <person name="Torres Martinez L."/>
            <person name="Friesen M.L."/>
            <person name="Griffitts J.S."/>
            <person name="Porter S.S."/>
        </authorList>
    </citation>
    <scope>NUCLEOTIDE SEQUENCE [LARGE SCALE GENOMIC DNA]</scope>
    <source>
        <strain evidence="3 4">M0641</strain>
    </source>
</reference>
<gene>
    <name evidence="3" type="ORF">NKI36_14105</name>
</gene>
<dbReference type="Proteomes" id="UP001433071">
    <property type="component" value="Unassembled WGS sequence"/>
</dbReference>
<name>A0ABV1YZK4_9HYPH</name>
<dbReference type="Gene3D" id="3.10.180.10">
    <property type="entry name" value="2,3-Dihydroxybiphenyl 1,2-Dioxygenase, domain 1"/>
    <property type="match status" value="1"/>
</dbReference>
<evidence type="ECO:0000256" key="1">
    <source>
        <dbReference type="SAM" id="MobiDB-lite"/>
    </source>
</evidence>
<feature type="domain" description="VOC" evidence="2">
    <location>
        <begin position="24"/>
        <end position="154"/>
    </location>
</feature>
<evidence type="ECO:0000313" key="4">
    <source>
        <dbReference type="Proteomes" id="UP001433071"/>
    </source>
</evidence>
<dbReference type="InterPro" id="IPR029068">
    <property type="entry name" value="Glyas_Bleomycin-R_OHBP_Dase"/>
</dbReference>
<dbReference type="PROSITE" id="PS51819">
    <property type="entry name" value="VOC"/>
    <property type="match status" value="1"/>
</dbReference>
<feature type="compositionally biased region" description="Basic and acidic residues" evidence="1">
    <location>
        <begin position="181"/>
        <end position="200"/>
    </location>
</feature>
<protein>
    <submittedName>
        <fullName evidence="3">VOC family protein</fullName>
    </submittedName>
</protein>
<comment type="caution">
    <text evidence="3">The sequence shown here is derived from an EMBL/GenBank/DDBJ whole genome shotgun (WGS) entry which is preliminary data.</text>
</comment>
<dbReference type="EMBL" id="JAMYQB010000010">
    <property type="protein sequence ID" value="MER9405178.1"/>
    <property type="molecule type" value="Genomic_DNA"/>
</dbReference>
<proteinExistence type="predicted"/>
<organism evidence="3 4">
    <name type="scientific">Mesorhizobium caraganae</name>
    <dbReference type="NCBI Taxonomy" id="483206"/>
    <lineage>
        <taxon>Bacteria</taxon>
        <taxon>Pseudomonadati</taxon>
        <taxon>Pseudomonadota</taxon>
        <taxon>Alphaproteobacteria</taxon>
        <taxon>Hyphomicrobiales</taxon>
        <taxon>Phyllobacteriaceae</taxon>
        <taxon>Mesorhizobium</taxon>
    </lineage>
</organism>
<sequence>MKTPLDEKRETATGTLKKQALDMKLEVVVIPVSDVDRAKSFYSGLGWRLDGDFVVGDTFRGVQFTPPGSPASIHFGKGITKSAPGSASGLYLVVSDIEAARAELIGHGVEVSEAFHREGPGKPTVKGRDPERRSYSSFATFKDPDGNEWLLQEITTRFPGRIDSSTTTYASGADLAAALRRASEAHGEHEKRNGGQRDENWPDWYAEYMVAEQAGKELPL</sequence>
<feature type="region of interest" description="Disordered" evidence="1">
    <location>
        <begin position="181"/>
        <end position="202"/>
    </location>
</feature>
<dbReference type="InterPro" id="IPR037523">
    <property type="entry name" value="VOC_core"/>
</dbReference>
<keyword evidence="4" id="KW-1185">Reference proteome</keyword>